<evidence type="ECO:0000256" key="1">
    <source>
        <dbReference type="ARBA" id="ARBA00004123"/>
    </source>
</evidence>
<dbReference type="GO" id="GO:0071035">
    <property type="term" value="P:nuclear polyadenylation-dependent rRNA catabolic process"/>
    <property type="evidence" value="ECO:0007669"/>
    <property type="project" value="TreeGrafter"/>
</dbReference>
<feature type="domain" description="CCHC-type" evidence="9">
    <location>
        <begin position="612"/>
        <end position="625"/>
    </location>
</feature>
<dbReference type="InterPro" id="IPR051644">
    <property type="entry name" value="TRAMP_AT-DNA-binding"/>
</dbReference>
<evidence type="ECO:0000259" key="9">
    <source>
        <dbReference type="PROSITE" id="PS50158"/>
    </source>
</evidence>
<feature type="compositionally biased region" description="Polar residues" evidence="8">
    <location>
        <begin position="120"/>
        <end position="153"/>
    </location>
</feature>
<dbReference type="GO" id="GO:0071036">
    <property type="term" value="P:nuclear polyadenylation-dependent snoRNA catabolic process"/>
    <property type="evidence" value="ECO:0007669"/>
    <property type="project" value="TreeGrafter"/>
</dbReference>
<evidence type="ECO:0000256" key="4">
    <source>
        <dbReference type="ARBA" id="ARBA00022771"/>
    </source>
</evidence>
<dbReference type="PANTHER" id="PTHR46543:SF1">
    <property type="entry name" value="ZINC FINGER CCHC DOMAIN-CONTAINING PROTEIN 7"/>
    <property type="match status" value="1"/>
</dbReference>
<dbReference type="OrthoDB" id="7608935at2759"/>
<feature type="compositionally biased region" description="Acidic residues" evidence="8">
    <location>
        <begin position="684"/>
        <end position="693"/>
    </location>
</feature>
<proteinExistence type="predicted"/>
<dbReference type="GO" id="GO:0071031">
    <property type="term" value="P:nuclear mRNA surveillance of mRNA 3'-end processing"/>
    <property type="evidence" value="ECO:0007669"/>
    <property type="project" value="TreeGrafter"/>
</dbReference>
<dbReference type="GO" id="GO:0008270">
    <property type="term" value="F:zinc ion binding"/>
    <property type="evidence" value="ECO:0007669"/>
    <property type="project" value="UniProtKB-KW"/>
</dbReference>
<dbReference type="GO" id="GO:0071037">
    <property type="term" value="P:nuclear polyadenylation-dependent snRNA catabolic process"/>
    <property type="evidence" value="ECO:0007669"/>
    <property type="project" value="TreeGrafter"/>
</dbReference>
<feature type="compositionally biased region" description="Low complexity" evidence="8">
    <location>
        <begin position="105"/>
        <end position="118"/>
    </location>
</feature>
<evidence type="ECO:0000313" key="11">
    <source>
        <dbReference type="Proteomes" id="UP000672032"/>
    </source>
</evidence>
<accession>A0A8A3PCL9</accession>
<evidence type="ECO:0000313" key="10">
    <source>
        <dbReference type="EMBL" id="QSZ32828.1"/>
    </source>
</evidence>
<gene>
    <name evidence="10" type="ORF">DSL72_002408</name>
</gene>
<dbReference type="AlphaFoldDB" id="A0A8A3PCL9"/>
<dbReference type="Gene3D" id="4.10.60.10">
    <property type="entry name" value="Zinc finger, CCHC-type"/>
    <property type="match status" value="1"/>
</dbReference>
<dbReference type="PROSITE" id="PS50158">
    <property type="entry name" value="ZF_CCHC"/>
    <property type="match status" value="1"/>
</dbReference>
<evidence type="ECO:0000256" key="3">
    <source>
        <dbReference type="ARBA" id="ARBA00022737"/>
    </source>
</evidence>
<feature type="region of interest" description="Disordered" evidence="8">
    <location>
        <begin position="406"/>
        <end position="426"/>
    </location>
</feature>
<evidence type="ECO:0000256" key="2">
    <source>
        <dbReference type="ARBA" id="ARBA00022723"/>
    </source>
</evidence>
<feature type="compositionally biased region" description="Basic and acidic residues" evidence="8">
    <location>
        <begin position="787"/>
        <end position="797"/>
    </location>
</feature>
<reference evidence="10" key="1">
    <citation type="submission" date="2020-10" db="EMBL/GenBank/DDBJ databases">
        <title>Genome Sequence of Monilinia vaccinii-corymbosi Sheds Light on Mummy Berry Disease Infection of Blueberry and Mating Type.</title>
        <authorList>
            <person name="Yow A.G."/>
            <person name="Zhang Y."/>
            <person name="Bansal K."/>
            <person name="Eacker S.M."/>
            <person name="Sullivan S."/>
            <person name="Liachko I."/>
            <person name="Cubeta M.A."/>
            <person name="Rollins J.A."/>
            <person name="Ashrafi H."/>
        </authorList>
    </citation>
    <scope>NUCLEOTIDE SEQUENCE</scope>
    <source>
        <strain evidence="10">RL-1</strain>
    </source>
</reference>
<dbReference type="PANTHER" id="PTHR46543">
    <property type="entry name" value="ZINC FINGER CCHC DOMAIN-CONTAINING PROTEIN 7"/>
    <property type="match status" value="1"/>
</dbReference>
<keyword evidence="3" id="KW-0677">Repeat</keyword>
<dbReference type="GO" id="GO:0071039">
    <property type="term" value="P:nuclear polyadenylation-dependent CUT catabolic process"/>
    <property type="evidence" value="ECO:0007669"/>
    <property type="project" value="TreeGrafter"/>
</dbReference>
<dbReference type="EMBL" id="CP063407">
    <property type="protein sequence ID" value="QSZ32828.1"/>
    <property type="molecule type" value="Genomic_DNA"/>
</dbReference>
<feature type="compositionally biased region" description="Polar residues" evidence="8">
    <location>
        <begin position="407"/>
        <end position="418"/>
    </location>
</feature>
<feature type="compositionally biased region" description="Polar residues" evidence="8">
    <location>
        <begin position="707"/>
        <end position="740"/>
    </location>
</feature>
<dbReference type="GO" id="GO:0003723">
    <property type="term" value="F:RNA binding"/>
    <property type="evidence" value="ECO:0007669"/>
    <property type="project" value="TreeGrafter"/>
</dbReference>
<dbReference type="SMART" id="SM00343">
    <property type="entry name" value="ZnF_C2HC"/>
    <property type="match status" value="5"/>
</dbReference>
<keyword evidence="11" id="KW-1185">Reference proteome</keyword>
<feature type="region of interest" description="Disordered" evidence="8">
    <location>
        <begin position="1"/>
        <end position="83"/>
    </location>
</feature>
<feature type="region of interest" description="Disordered" evidence="8">
    <location>
        <begin position="103"/>
        <end position="156"/>
    </location>
</feature>
<keyword evidence="4 7" id="KW-0863">Zinc-finger</keyword>
<evidence type="ECO:0000256" key="7">
    <source>
        <dbReference type="PROSITE-ProRule" id="PRU00047"/>
    </source>
</evidence>
<protein>
    <recommendedName>
        <fullName evidence="9">CCHC-type domain-containing protein</fullName>
    </recommendedName>
</protein>
<keyword evidence="6" id="KW-0539">Nucleus</keyword>
<sequence length="797" mass="85529">MGPAAEDAADSRSSVAGRKRALHTYSEEGREIVSIDSSSDESAKQPRKRAKQQVAEAPAVASVRVGPDLTSSLLQNGPAEAAPVETNVGRPVVWNQGVQGGLRTSFQSKKPSSSQKQSDPGPNTDEQGSFSSQSSKVNLGRSRNASNNNSIPTRKQLGKLPENELFLAMNAFTQEVSALIDLHGWPIPKGLEQNCIKYIEDGLTFYPTPIKNDQPVGTYSFNGRDLKLQELLDVEGKPIKFEHITYPDIVRGILANNECPKSVFVDRRAKAAFKAYLTYFYNHVPQKEPFVSTLVGTSPPLKDILENPENAPLLRVGSGACSKESVKPKSNEPEKFEKSGKMISQKITQVPQAAAHFIESRSSTAPAITFSKPTQPTLAHAVDHYETNAPSAMINHGLAGKRAPIKQNHSSASNVTTESKGENSMRVAQDRRVVTGANAVQMDNHRLANSTIGSGSGTHLTSDGGSAIKVDAGQVFEALHVIGSSQDQTLEDRAAILRYFPTTDGVALRRCLICGSGGHERAVCPDKMCSSCGSKGDHLTPACPRTIVCGKCRAVGHQTSQCPEKLRVAKEDIKCITCQSPNHHEVKCHLIWRSFFPGIHEIKKVRNISAYCYFCGRSGHFGPECGLHNGKPASGGITWSKSNMEKYLNGTSSNDAAPLGGNDLSIPNRAKKAFSIKGKANDPIELDDSDDEEGFIHPKVNMGPRNGQIQFSQVGGMPSSNQESFQSQGNVRGNPNNRAPSGNRGGCGSGGAGERNKPKQKPGNSPSRGGGRGRGKAYRGRGGGGPPRDRGAPRGHH</sequence>
<evidence type="ECO:0000256" key="6">
    <source>
        <dbReference type="ARBA" id="ARBA00023242"/>
    </source>
</evidence>
<name>A0A8A3PCL9_9HELO</name>
<organism evidence="10 11">
    <name type="scientific">Monilinia vaccinii-corymbosi</name>
    <dbReference type="NCBI Taxonomy" id="61207"/>
    <lineage>
        <taxon>Eukaryota</taxon>
        <taxon>Fungi</taxon>
        <taxon>Dikarya</taxon>
        <taxon>Ascomycota</taxon>
        <taxon>Pezizomycotina</taxon>
        <taxon>Leotiomycetes</taxon>
        <taxon>Helotiales</taxon>
        <taxon>Sclerotiniaceae</taxon>
        <taxon>Monilinia</taxon>
    </lineage>
</organism>
<dbReference type="InterPro" id="IPR001878">
    <property type="entry name" value="Znf_CCHC"/>
</dbReference>
<dbReference type="GO" id="GO:0071038">
    <property type="term" value="P:TRAMP-dependent tRNA surveillance pathway"/>
    <property type="evidence" value="ECO:0007669"/>
    <property type="project" value="TreeGrafter"/>
</dbReference>
<feature type="region of interest" description="Disordered" evidence="8">
    <location>
        <begin position="681"/>
        <end position="797"/>
    </location>
</feature>
<evidence type="ECO:0000256" key="5">
    <source>
        <dbReference type="ARBA" id="ARBA00022833"/>
    </source>
</evidence>
<keyword evidence="2" id="KW-0479">Metal-binding</keyword>
<keyword evidence="5" id="KW-0862">Zinc</keyword>
<evidence type="ECO:0000256" key="8">
    <source>
        <dbReference type="SAM" id="MobiDB-lite"/>
    </source>
</evidence>
<dbReference type="Proteomes" id="UP000672032">
    <property type="component" value="Chromosome 3"/>
</dbReference>
<comment type="subcellular location">
    <subcellularLocation>
        <location evidence="1">Nucleus</location>
    </subcellularLocation>
</comment>
<dbReference type="GO" id="GO:0031499">
    <property type="term" value="C:TRAMP complex"/>
    <property type="evidence" value="ECO:0007669"/>
    <property type="project" value="TreeGrafter"/>
</dbReference>
<feature type="compositionally biased region" description="Gly residues" evidence="8">
    <location>
        <begin position="743"/>
        <end position="753"/>
    </location>
</feature>